<evidence type="ECO:0000256" key="11">
    <source>
        <dbReference type="ARBA" id="ARBA00023012"/>
    </source>
</evidence>
<comment type="subcellular location">
    <subcellularLocation>
        <location evidence="2">Cell inner membrane</location>
        <topology evidence="2">Multi-pass membrane protein</topology>
    </subcellularLocation>
</comment>
<dbReference type="InterPro" id="IPR036890">
    <property type="entry name" value="HATPase_C_sf"/>
</dbReference>
<evidence type="ECO:0000256" key="2">
    <source>
        <dbReference type="ARBA" id="ARBA00004429"/>
    </source>
</evidence>
<evidence type="ECO:0000256" key="9">
    <source>
        <dbReference type="ARBA" id="ARBA00022777"/>
    </source>
</evidence>
<evidence type="ECO:0000259" key="14">
    <source>
        <dbReference type="PROSITE" id="PS50109"/>
    </source>
</evidence>
<sequence>MSQTISQATLVECENEPIHIPGAIQPFGILVSIDIPSLKITNASVNCAEVFGVNAVSLVNRSLAEHLSATALASLRAYISADDLVEAAPLVIPILDLATQCEREWELTAHLRHGVLILECEALAPQEALSTSLQRSIRSAVHVVFAASSLLDLCQRTAEQVRMITGFDRVMIYRFTEDWHGDVVAEAKSEQAHSYLHHHFPASDIPAQARRIFLENWLRMIPDVGYAPVPIYPDRNPATGGALDLGLSALRSVSPLHVEYLRNMGVGATLTLPLIDGGKLWGLIACHHPTPNKLGSDRRLGAKMIAQIVSSQLVLKESMEDQRYRGELKRIHAKLIARTEEEDDLVPGLVKRSQDVLDLAGAGSAAIYYNGSWTTIGQTPDVGQLELLVEWLSAEHADEQIYATNQLGNFFPQARQYKDIASGLLAMSILKADQNYVLWFRPEVITTVVWAGAPDKRVQVEDGVARLHPRFSFDSWKQVVDGVATPWKRAEVEAVSDFRVSVLAYGLRRAFRQEQAARELAERASLEKESLVHMVSHDIRNPLSVLKMTLQVMQMDQALTPAMLAQLVARGLRATDSIERLVTSVLDFAKKEHAALAPGLQLENVNALIREAIDLALPLARKAEVGVSAAVEPGKLMIACKRARVEQVLGNLISNSLKFTPAGGRITVAARHSDGEVVVSVADTGIGIAPELLPRIFDRFTQGRVGSEKGAGLGLSIVKGIVEQEGGRLWVDSAVGVGSTFYFTLPLRQE</sequence>
<dbReference type="InterPro" id="IPR013515">
    <property type="entry name" value="Phytochrome_cen-reg"/>
</dbReference>
<dbReference type="InterPro" id="IPR050736">
    <property type="entry name" value="Sensor_HK_Regulatory"/>
</dbReference>
<keyword evidence="12" id="KW-0675">Receptor</keyword>
<dbReference type="Pfam" id="PF00512">
    <property type="entry name" value="HisKA"/>
    <property type="match status" value="1"/>
</dbReference>
<keyword evidence="7" id="KW-0716">Sensory transduction</keyword>
<keyword evidence="5" id="KW-0600">Photoreceptor protein</keyword>
<dbReference type="InterPro" id="IPR043150">
    <property type="entry name" value="Phytochrome_PHY_sf"/>
</dbReference>
<evidence type="ECO:0000313" key="15">
    <source>
        <dbReference type="EMBL" id="OIJ40715.1"/>
    </source>
</evidence>
<dbReference type="Pfam" id="PF00360">
    <property type="entry name" value="PHY"/>
    <property type="match status" value="1"/>
</dbReference>
<evidence type="ECO:0000256" key="1">
    <source>
        <dbReference type="ARBA" id="ARBA00000085"/>
    </source>
</evidence>
<evidence type="ECO:0000313" key="16">
    <source>
        <dbReference type="Proteomes" id="UP000180246"/>
    </source>
</evidence>
<dbReference type="Proteomes" id="UP000180246">
    <property type="component" value="Unassembled WGS sequence"/>
</dbReference>
<dbReference type="SUPFAM" id="SSF55785">
    <property type="entry name" value="PYP-like sensor domain (PAS domain)"/>
    <property type="match status" value="1"/>
</dbReference>
<dbReference type="SMART" id="SM00388">
    <property type="entry name" value="HisKA"/>
    <property type="match status" value="1"/>
</dbReference>
<dbReference type="SUPFAM" id="SSF55874">
    <property type="entry name" value="ATPase domain of HSP90 chaperone/DNA topoisomerase II/histidine kinase"/>
    <property type="match status" value="1"/>
</dbReference>
<dbReference type="PANTHER" id="PTHR43711:SF1">
    <property type="entry name" value="HISTIDINE KINASE 1"/>
    <property type="match status" value="1"/>
</dbReference>
<dbReference type="InterPro" id="IPR005467">
    <property type="entry name" value="His_kinase_dom"/>
</dbReference>
<dbReference type="InterPro" id="IPR016132">
    <property type="entry name" value="Phyto_chromo_attachment"/>
</dbReference>
<keyword evidence="9" id="KW-0418">Kinase</keyword>
<dbReference type="EMBL" id="JRYB01000001">
    <property type="protein sequence ID" value="OIJ40715.1"/>
    <property type="molecule type" value="Genomic_DNA"/>
</dbReference>
<dbReference type="InterPro" id="IPR003018">
    <property type="entry name" value="GAF"/>
</dbReference>
<dbReference type="Gene3D" id="3.30.450.40">
    <property type="match status" value="1"/>
</dbReference>
<evidence type="ECO:0000256" key="3">
    <source>
        <dbReference type="ARBA" id="ARBA00006402"/>
    </source>
</evidence>
<dbReference type="Pfam" id="PF08446">
    <property type="entry name" value="PAS_2"/>
    <property type="match status" value="1"/>
</dbReference>
<keyword evidence="10" id="KW-0157">Chromophore</keyword>
<dbReference type="Pfam" id="PF01590">
    <property type="entry name" value="GAF"/>
    <property type="match status" value="1"/>
</dbReference>
<evidence type="ECO:0000256" key="12">
    <source>
        <dbReference type="ARBA" id="ARBA00023170"/>
    </source>
</evidence>
<dbReference type="PROSITE" id="PS50046">
    <property type="entry name" value="PHYTOCHROME_2"/>
    <property type="match status" value="1"/>
</dbReference>
<dbReference type="GO" id="GO:0009881">
    <property type="term" value="F:photoreceptor activity"/>
    <property type="evidence" value="ECO:0007669"/>
    <property type="project" value="UniProtKB-KW"/>
</dbReference>
<dbReference type="SUPFAM" id="SSF47384">
    <property type="entry name" value="Homodimeric domain of signal transducing histidine kinase"/>
    <property type="match status" value="1"/>
</dbReference>
<dbReference type="GO" id="GO:0009584">
    <property type="term" value="P:detection of visible light"/>
    <property type="evidence" value="ECO:0007669"/>
    <property type="project" value="InterPro"/>
</dbReference>
<dbReference type="CDD" id="cd16922">
    <property type="entry name" value="HATPase_EvgS-ArcB-TorS-like"/>
    <property type="match status" value="1"/>
</dbReference>
<keyword evidence="11" id="KW-0902">Two-component regulatory system</keyword>
<dbReference type="SMART" id="SM00065">
    <property type="entry name" value="GAF"/>
    <property type="match status" value="1"/>
</dbReference>
<keyword evidence="6" id="KW-0597">Phosphoprotein</keyword>
<evidence type="ECO:0000256" key="5">
    <source>
        <dbReference type="ARBA" id="ARBA00022543"/>
    </source>
</evidence>
<dbReference type="InterPro" id="IPR003594">
    <property type="entry name" value="HATPase_dom"/>
</dbReference>
<protein>
    <recommendedName>
        <fullName evidence="4">histidine kinase</fullName>
        <ecNumber evidence="4">2.7.13.3</ecNumber>
    </recommendedName>
</protein>
<dbReference type="InterPro" id="IPR035965">
    <property type="entry name" value="PAS-like_dom_sf"/>
</dbReference>
<dbReference type="PANTHER" id="PTHR43711">
    <property type="entry name" value="TWO-COMPONENT HISTIDINE KINASE"/>
    <property type="match status" value="1"/>
</dbReference>
<dbReference type="PRINTS" id="PR01033">
    <property type="entry name" value="PHYTOCHROME"/>
</dbReference>
<accession>A0A1S2N6M1</accession>
<dbReference type="PROSITE" id="PS50109">
    <property type="entry name" value="HIS_KIN"/>
    <property type="match status" value="1"/>
</dbReference>
<comment type="similarity">
    <text evidence="3">In the N-terminal section; belongs to the phytochrome family.</text>
</comment>
<feature type="domain" description="Phytochrome chromophore attachment site" evidence="13">
    <location>
        <begin position="149"/>
        <end position="307"/>
    </location>
</feature>
<dbReference type="AlphaFoldDB" id="A0A1S2N6M1"/>
<dbReference type="InterPro" id="IPR001294">
    <property type="entry name" value="Phytochrome"/>
</dbReference>
<evidence type="ECO:0000256" key="4">
    <source>
        <dbReference type="ARBA" id="ARBA00012438"/>
    </source>
</evidence>
<dbReference type="FunFam" id="3.30.565.10:FF:000006">
    <property type="entry name" value="Sensor histidine kinase WalK"/>
    <property type="match status" value="1"/>
</dbReference>
<comment type="catalytic activity">
    <reaction evidence="1">
        <text>ATP + protein L-histidine = ADP + protein N-phospho-L-histidine.</text>
        <dbReference type="EC" id="2.7.13.3"/>
    </reaction>
</comment>
<keyword evidence="8" id="KW-0808">Transferase</keyword>
<dbReference type="EC" id="2.7.13.3" evidence="4"/>
<dbReference type="InterPro" id="IPR029016">
    <property type="entry name" value="GAF-like_dom_sf"/>
</dbReference>
<dbReference type="Gene3D" id="3.30.450.270">
    <property type="match status" value="1"/>
</dbReference>
<dbReference type="Gene3D" id="3.30.450.20">
    <property type="entry name" value="PAS domain"/>
    <property type="match status" value="1"/>
</dbReference>
<organism evidence="15 16">
    <name type="scientific">Massilia timonae</name>
    <dbReference type="NCBI Taxonomy" id="47229"/>
    <lineage>
        <taxon>Bacteria</taxon>
        <taxon>Pseudomonadati</taxon>
        <taxon>Pseudomonadota</taxon>
        <taxon>Betaproteobacteria</taxon>
        <taxon>Burkholderiales</taxon>
        <taxon>Oxalobacteraceae</taxon>
        <taxon>Telluria group</taxon>
        <taxon>Massilia</taxon>
    </lineage>
</organism>
<comment type="caution">
    <text evidence="15">The sequence shown here is derived from an EMBL/GenBank/DDBJ whole genome shotgun (WGS) entry which is preliminary data.</text>
</comment>
<feature type="domain" description="Histidine kinase" evidence="14">
    <location>
        <begin position="534"/>
        <end position="749"/>
    </location>
</feature>
<dbReference type="RefSeq" id="WP_071360061.1">
    <property type="nucleotide sequence ID" value="NZ_JRYB01000001.1"/>
</dbReference>
<dbReference type="GO" id="GO:0006355">
    <property type="term" value="P:regulation of DNA-templated transcription"/>
    <property type="evidence" value="ECO:0007669"/>
    <property type="project" value="InterPro"/>
</dbReference>
<dbReference type="GO" id="GO:0000155">
    <property type="term" value="F:phosphorelay sensor kinase activity"/>
    <property type="evidence" value="ECO:0007669"/>
    <property type="project" value="InterPro"/>
</dbReference>
<dbReference type="Pfam" id="PF02518">
    <property type="entry name" value="HATPase_c"/>
    <property type="match status" value="1"/>
</dbReference>
<dbReference type="CDD" id="cd00082">
    <property type="entry name" value="HisKA"/>
    <property type="match status" value="1"/>
</dbReference>
<evidence type="ECO:0000256" key="8">
    <source>
        <dbReference type="ARBA" id="ARBA00022679"/>
    </source>
</evidence>
<dbReference type="SMART" id="SM00387">
    <property type="entry name" value="HATPase_c"/>
    <property type="match status" value="1"/>
</dbReference>
<gene>
    <name evidence="15" type="ORF">LO55_161</name>
</gene>
<evidence type="ECO:0000256" key="10">
    <source>
        <dbReference type="ARBA" id="ARBA00022991"/>
    </source>
</evidence>
<dbReference type="InterPro" id="IPR013654">
    <property type="entry name" value="PAS_2"/>
</dbReference>
<evidence type="ECO:0000259" key="13">
    <source>
        <dbReference type="PROSITE" id="PS50046"/>
    </source>
</evidence>
<dbReference type="SUPFAM" id="SSF55781">
    <property type="entry name" value="GAF domain-like"/>
    <property type="match status" value="2"/>
</dbReference>
<dbReference type="Gene3D" id="3.30.565.10">
    <property type="entry name" value="Histidine kinase-like ATPase, C-terminal domain"/>
    <property type="match status" value="1"/>
</dbReference>
<proteinExistence type="inferred from homology"/>
<dbReference type="GO" id="GO:0005886">
    <property type="term" value="C:plasma membrane"/>
    <property type="evidence" value="ECO:0007669"/>
    <property type="project" value="UniProtKB-SubCell"/>
</dbReference>
<reference evidence="15 16" key="1">
    <citation type="submission" date="2014-10" db="EMBL/GenBank/DDBJ databases">
        <authorList>
            <person name="Seo M.-J."/>
            <person name="Seok Y.J."/>
            <person name="Cha I.-T."/>
        </authorList>
    </citation>
    <scope>NUCLEOTIDE SEQUENCE [LARGE SCALE GENOMIC DNA]</scope>
    <source>
        <strain evidence="15 16">NEU</strain>
    </source>
</reference>
<dbReference type="Gene3D" id="1.10.287.130">
    <property type="match status" value="1"/>
</dbReference>
<evidence type="ECO:0000256" key="6">
    <source>
        <dbReference type="ARBA" id="ARBA00022553"/>
    </source>
</evidence>
<dbReference type="InterPro" id="IPR003661">
    <property type="entry name" value="HisK_dim/P_dom"/>
</dbReference>
<evidence type="ECO:0000256" key="7">
    <source>
        <dbReference type="ARBA" id="ARBA00022606"/>
    </source>
</evidence>
<name>A0A1S2N6M1_9BURK</name>
<dbReference type="InterPro" id="IPR036097">
    <property type="entry name" value="HisK_dim/P_sf"/>
</dbReference>